<organism evidence="1 2">
    <name type="scientific">Pieris brassicae</name>
    <name type="common">White butterfly</name>
    <name type="synonym">Large white butterfly</name>
    <dbReference type="NCBI Taxonomy" id="7116"/>
    <lineage>
        <taxon>Eukaryota</taxon>
        <taxon>Metazoa</taxon>
        <taxon>Ecdysozoa</taxon>
        <taxon>Arthropoda</taxon>
        <taxon>Hexapoda</taxon>
        <taxon>Insecta</taxon>
        <taxon>Pterygota</taxon>
        <taxon>Neoptera</taxon>
        <taxon>Endopterygota</taxon>
        <taxon>Lepidoptera</taxon>
        <taxon>Glossata</taxon>
        <taxon>Ditrysia</taxon>
        <taxon>Papilionoidea</taxon>
        <taxon>Pieridae</taxon>
        <taxon>Pierinae</taxon>
        <taxon>Pieris</taxon>
    </lineage>
</organism>
<protein>
    <submittedName>
        <fullName evidence="1">Uncharacterized protein</fullName>
    </submittedName>
</protein>
<name>A0A9P0XEX6_PIEBR</name>
<dbReference type="EMBL" id="CALOZG010000034">
    <property type="protein sequence ID" value="CAH4033722.1"/>
    <property type="molecule type" value="Genomic_DNA"/>
</dbReference>
<dbReference type="Proteomes" id="UP001152562">
    <property type="component" value="Unassembled WGS sequence"/>
</dbReference>
<reference evidence="1" key="1">
    <citation type="submission" date="2022-05" db="EMBL/GenBank/DDBJ databases">
        <authorList>
            <person name="Okamura Y."/>
        </authorList>
    </citation>
    <scope>NUCLEOTIDE SEQUENCE</scope>
</reference>
<accession>A0A9P0XEX6</accession>
<gene>
    <name evidence="1" type="ORF">PIBRA_LOCUS9971</name>
</gene>
<evidence type="ECO:0000313" key="2">
    <source>
        <dbReference type="Proteomes" id="UP001152562"/>
    </source>
</evidence>
<dbReference type="AlphaFoldDB" id="A0A9P0XEX6"/>
<evidence type="ECO:0000313" key="1">
    <source>
        <dbReference type="EMBL" id="CAH4033722.1"/>
    </source>
</evidence>
<proteinExistence type="predicted"/>
<keyword evidence="2" id="KW-1185">Reference proteome</keyword>
<comment type="caution">
    <text evidence="1">The sequence shown here is derived from an EMBL/GenBank/DDBJ whole genome shotgun (WGS) entry which is preliminary data.</text>
</comment>
<sequence>MGDEVFGPPQLPIRTESSQLGVRRHHCDAGVVDDLLHTLKHCLAWELERRHLLDVLKDDDTLDARVPVTGTKSHSTWKIIQRN</sequence>